<dbReference type="Proteomes" id="UP000620124">
    <property type="component" value="Unassembled WGS sequence"/>
</dbReference>
<evidence type="ECO:0000256" key="1">
    <source>
        <dbReference type="SAM" id="MobiDB-lite"/>
    </source>
</evidence>
<feature type="region of interest" description="Disordered" evidence="1">
    <location>
        <begin position="73"/>
        <end position="97"/>
    </location>
</feature>
<dbReference type="AlphaFoldDB" id="A0A8H6XTI3"/>
<keyword evidence="3" id="KW-1185">Reference proteome</keyword>
<proteinExistence type="predicted"/>
<reference evidence="2" key="1">
    <citation type="submission" date="2020-05" db="EMBL/GenBank/DDBJ databases">
        <title>Mycena genomes resolve the evolution of fungal bioluminescence.</title>
        <authorList>
            <person name="Tsai I.J."/>
        </authorList>
    </citation>
    <scope>NUCLEOTIDE SEQUENCE</scope>
    <source>
        <strain evidence="2">CCC161011</strain>
    </source>
</reference>
<sequence length="190" mass="19976">MYFPQTLWKALDLRNDNGTAACGCVMNGVGCAVCGNPLGAVQTYCSTHSFRGSTALPKSSTYIFVPSAVTPTPAPSSLPQVPNSNAPASTSSASTVEPMPPLMPLSTTPPSVETFFSSEFTQSIASALDEFVDIGLFRGDGDLNFERDFGQWFNPDDVGMRIGEQTTPTMPSTTPISIRFTSSAPSSSAG</sequence>
<evidence type="ECO:0000313" key="2">
    <source>
        <dbReference type="EMBL" id="KAF7346907.1"/>
    </source>
</evidence>
<dbReference type="EMBL" id="JACAZI010000012">
    <property type="protein sequence ID" value="KAF7346907.1"/>
    <property type="molecule type" value="Genomic_DNA"/>
</dbReference>
<accession>A0A8H6XTI3</accession>
<organism evidence="2 3">
    <name type="scientific">Mycena venus</name>
    <dbReference type="NCBI Taxonomy" id="2733690"/>
    <lineage>
        <taxon>Eukaryota</taxon>
        <taxon>Fungi</taxon>
        <taxon>Dikarya</taxon>
        <taxon>Basidiomycota</taxon>
        <taxon>Agaricomycotina</taxon>
        <taxon>Agaricomycetes</taxon>
        <taxon>Agaricomycetidae</taxon>
        <taxon>Agaricales</taxon>
        <taxon>Marasmiineae</taxon>
        <taxon>Mycenaceae</taxon>
        <taxon>Mycena</taxon>
    </lineage>
</organism>
<comment type="caution">
    <text evidence="2">The sequence shown here is derived from an EMBL/GenBank/DDBJ whole genome shotgun (WGS) entry which is preliminary data.</text>
</comment>
<evidence type="ECO:0000313" key="3">
    <source>
        <dbReference type="Proteomes" id="UP000620124"/>
    </source>
</evidence>
<gene>
    <name evidence="2" type="ORF">MVEN_01443000</name>
</gene>
<name>A0A8H6XTI3_9AGAR</name>
<feature type="compositionally biased region" description="Low complexity" evidence="1">
    <location>
        <begin position="73"/>
        <end position="95"/>
    </location>
</feature>
<dbReference type="OrthoDB" id="5600002at2759"/>
<protein>
    <submittedName>
        <fullName evidence="2">Leunig-like protein</fullName>
    </submittedName>
</protein>